<proteinExistence type="predicted"/>
<name>A0A8H6CBK0_9LECA</name>
<dbReference type="AlphaFoldDB" id="A0A8H6CBK0"/>
<reference evidence="2 3" key="1">
    <citation type="journal article" date="2020" name="Genomics">
        <title>Complete, high-quality genomes from long-read metagenomic sequencing of two wolf lichen thalli reveals enigmatic genome architecture.</title>
        <authorList>
            <person name="McKenzie S.K."/>
            <person name="Walston R.F."/>
            <person name="Allen J.L."/>
        </authorList>
    </citation>
    <scope>NUCLEOTIDE SEQUENCE [LARGE SCALE GENOMIC DNA]</scope>
    <source>
        <strain evidence="2">WasteWater1</strain>
    </source>
</reference>
<evidence type="ECO:0000256" key="1">
    <source>
        <dbReference type="SAM" id="MobiDB-lite"/>
    </source>
</evidence>
<feature type="compositionally biased region" description="Low complexity" evidence="1">
    <location>
        <begin position="64"/>
        <end position="73"/>
    </location>
</feature>
<evidence type="ECO:0000313" key="2">
    <source>
        <dbReference type="EMBL" id="KAF6220405.1"/>
    </source>
</evidence>
<comment type="caution">
    <text evidence="2">The sequence shown here is derived from an EMBL/GenBank/DDBJ whole genome shotgun (WGS) entry which is preliminary data.</text>
</comment>
<accession>A0A8H6CBK0</accession>
<dbReference type="RefSeq" id="XP_037149840.1">
    <property type="nucleotide sequence ID" value="XM_037293762.1"/>
</dbReference>
<sequence>MALKETKSNEEPLTGAKQVDIGEGEAETLGHAPVRVTDTSSTRTLAPTILGYSQRIQRSSGMTRSKASAASSREPSEAADLNFPSSQVSVEEVSIVSSFDVGYDSDANPNTLKRSLEDCLDNIQTTGTFATSGLLPDATSPGLKIHNVGSVGAPLAETQAKAIENVCHQAPFGQAECRSAAERGRSETDTSASPVQCLMNAGDPTILLVQLDRRDLDVEVLKVIRKWEAEAGTLHIVAFETFFLPHLGALTATGPWTSERVTRYGKLFRTALTMCAMRFVQIEPQAGNWTRSPRGCGCSLCCQLDDFLVDVSQQSMRFPVSRGRRQHLHQRLACTEIKHVTDRRGVETLVVTKPSTPSLAKA</sequence>
<protein>
    <submittedName>
        <fullName evidence="2">Uncharacterized protein</fullName>
    </submittedName>
</protein>
<gene>
    <name evidence="2" type="ORF">HO133_002837</name>
</gene>
<organism evidence="2 3">
    <name type="scientific">Letharia lupina</name>
    <dbReference type="NCBI Taxonomy" id="560253"/>
    <lineage>
        <taxon>Eukaryota</taxon>
        <taxon>Fungi</taxon>
        <taxon>Dikarya</taxon>
        <taxon>Ascomycota</taxon>
        <taxon>Pezizomycotina</taxon>
        <taxon>Lecanoromycetes</taxon>
        <taxon>OSLEUM clade</taxon>
        <taxon>Lecanoromycetidae</taxon>
        <taxon>Lecanorales</taxon>
        <taxon>Lecanorineae</taxon>
        <taxon>Parmeliaceae</taxon>
        <taxon>Letharia</taxon>
    </lineage>
</organism>
<evidence type="ECO:0000313" key="3">
    <source>
        <dbReference type="Proteomes" id="UP000593566"/>
    </source>
</evidence>
<feature type="region of interest" description="Disordered" evidence="1">
    <location>
        <begin position="1"/>
        <end position="81"/>
    </location>
</feature>
<feature type="compositionally biased region" description="Polar residues" evidence="1">
    <location>
        <begin position="54"/>
        <end position="63"/>
    </location>
</feature>
<dbReference type="EMBL" id="JACCJB010000016">
    <property type="protein sequence ID" value="KAF6220405.1"/>
    <property type="molecule type" value="Genomic_DNA"/>
</dbReference>
<feature type="compositionally biased region" description="Basic and acidic residues" evidence="1">
    <location>
        <begin position="1"/>
        <end position="10"/>
    </location>
</feature>
<dbReference type="Proteomes" id="UP000593566">
    <property type="component" value="Unassembled WGS sequence"/>
</dbReference>
<dbReference type="GeneID" id="59331249"/>
<keyword evidence="3" id="KW-1185">Reference proteome</keyword>